<dbReference type="RefSeq" id="WP_155468430.1">
    <property type="nucleotide sequence ID" value="NZ_WNKY01000097.1"/>
</dbReference>
<evidence type="ECO:0000313" key="2">
    <source>
        <dbReference type="EMBL" id="MTV42002.1"/>
    </source>
</evidence>
<name>A0A6L6PT11_9BURK</name>
<dbReference type="Proteomes" id="UP000475582">
    <property type="component" value="Unassembled WGS sequence"/>
</dbReference>
<keyword evidence="1" id="KW-0732">Signal</keyword>
<protein>
    <submittedName>
        <fullName evidence="2">Uncharacterized protein</fullName>
    </submittedName>
</protein>
<reference evidence="2 3" key="1">
    <citation type="submission" date="2019-11" db="EMBL/GenBank/DDBJ databases">
        <title>Type strains purchased from KCTC, JCM and DSMZ.</title>
        <authorList>
            <person name="Lu H."/>
        </authorList>
    </citation>
    <scope>NUCLEOTIDE SEQUENCE [LARGE SCALE GENOMIC DNA]</scope>
    <source>
        <strain evidence="2 3">KCTC 22382</strain>
    </source>
</reference>
<dbReference type="InterPro" id="IPR010239">
    <property type="entry name" value="CHP02001"/>
</dbReference>
<gene>
    <name evidence="2" type="ORF">GM676_31105</name>
</gene>
<dbReference type="OrthoDB" id="9793561at2"/>
<organism evidence="2 3">
    <name type="scientific">Duganella radicis</name>
    <dbReference type="NCBI Taxonomy" id="551988"/>
    <lineage>
        <taxon>Bacteria</taxon>
        <taxon>Pseudomonadati</taxon>
        <taxon>Pseudomonadota</taxon>
        <taxon>Betaproteobacteria</taxon>
        <taxon>Burkholderiales</taxon>
        <taxon>Oxalobacteraceae</taxon>
        <taxon>Telluria group</taxon>
        <taxon>Duganella</taxon>
    </lineage>
</organism>
<keyword evidence="3" id="KW-1185">Reference proteome</keyword>
<dbReference type="AlphaFoldDB" id="A0A6L6PT11"/>
<evidence type="ECO:0000313" key="3">
    <source>
        <dbReference type="Proteomes" id="UP000475582"/>
    </source>
</evidence>
<dbReference type="Pfam" id="PF09694">
    <property type="entry name" value="Gcw_chp"/>
    <property type="match status" value="1"/>
</dbReference>
<feature type="signal peptide" evidence="1">
    <location>
        <begin position="1"/>
        <end position="31"/>
    </location>
</feature>
<sequence length="257" mass="27002">MHAFFHPQAARRRALFAAAVVAAFATSAVRAEEAPAAVPDNAVSFNAVAVSDYRYRGISQTRLRPALQGGGDYVNNPTGLYAGAWASTITWIKDAGGDGSVELDLYAGKRGQLSAEVSYDAGVLTYVYASNALPVSADTTEIYGQLGYGPAYMKYSHAVTNLFGFADSKQSGYLDVGANIDAGGGWTVNLHGGHQKVKRNDAASYTDWKLGVSRDFGAFSGALAVIGTNAQESAYTSAANGKFLGKTALQLTVSKVF</sequence>
<accession>A0A6L6PT11</accession>
<feature type="chain" id="PRO_5026994505" evidence="1">
    <location>
        <begin position="32"/>
        <end position="257"/>
    </location>
</feature>
<proteinExistence type="predicted"/>
<dbReference type="NCBIfam" id="TIGR02001">
    <property type="entry name" value="gcw_chp"/>
    <property type="match status" value="1"/>
</dbReference>
<evidence type="ECO:0000256" key="1">
    <source>
        <dbReference type="SAM" id="SignalP"/>
    </source>
</evidence>
<dbReference type="EMBL" id="WNKY01000097">
    <property type="protein sequence ID" value="MTV42002.1"/>
    <property type="molecule type" value="Genomic_DNA"/>
</dbReference>
<comment type="caution">
    <text evidence="2">The sequence shown here is derived from an EMBL/GenBank/DDBJ whole genome shotgun (WGS) entry which is preliminary data.</text>
</comment>